<feature type="compositionally biased region" description="Basic and acidic residues" evidence="1">
    <location>
        <begin position="403"/>
        <end position="425"/>
    </location>
</feature>
<feature type="compositionally biased region" description="Basic residues" evidence="1">
    <location>
        <begin position="341"/>
        <end position="355"/>
    </location>
</feature>
<gene>
    <name evidence="2" type="ORF">NDES1114_LOCUS1806</name>
</gene>
<proteinExistence type="predicted"/>
<evidence type="ECO:0000256" key="1">
    <source>
        <dbReference type="SAM" id="MobiDB-lite"/>
    </source>
</evidence>
<feature type="compositionally biased region" description="Basic and acidic residues" evidence="1">
    <location>
        <begin position="310"/>
        <end position="321"/>
    </location>
</feature>
<dbReference type="AlphaFoldDB" id="A0A7S1L0A7"/>
<feature type="compositionally biased region" description="Polar residues" evidence="1">
    <location>
        <begin position="361"/>
        <end position="374"/>
    </location>
</feature>
<accession>A0A7S1L0A7</accession>
<feature type="compositionally biased region" description="Polar residues" evidence="1">
    <location>
        <begin position="322"/>
        <end position="333"/>
    </location>
</feature>
<dbReference type="EMBL" id="HBGF01002611">
    <property type="protein sequence ID" value="CAD9091010.1"/>
    <property type="molecule type" value="Transcribed_RNA"/>
</dbReference>
<feature type="region of interest" description="Disordered" evidence="1">
    <location>
        <begin position="270"/>
        <end position="291"/>
    </location>
</feature>
<feature type="region of interest" description="Disordered" evidence="1">
    <location>
        <begin position="310"/>
        <end position="471"/>
    </location>
</feature>
<name>A0A7S1L0A7_NEODS</name>
<reference evidence="2" key="1">
    <citation type="submission" date="2021-01" db="EMBL/GenBank/DDBJ databases">
        <authorList>
            <person name="Corre E."/>
            <person name="Pelletier E."/>
            <person name="Niang G."/>
            <person name="Scheremetjew M."/>
            <person name="Finn R."/>
            <person name="Kale V."/>
            <person name="Holt S."/>
            <person name="Cochrane G."/>
            <person name="Meng A."/>
            <person name="Brown T."/>
            <person name="Cohen L."/>
        </authorList>
    </citation>
    <scope>NUCLEOTIDE SEQUENCE</scope>
    <source>
        <strain evidence="2">CCAP 1951/1</strain>
    </source>
</reference>
<organism evidence="2">
    <name type="scientific">Neobodo designis</name>
    <name type="common">Flagellated protozoan</name>
    <name type="synonym">Bodo designis</name>
    <dbReference type="NCBI Taxonomy" id="312471"/>
    <lineage>
        <taxon>Eukaryota</taxon>
        <taxon>Discoba</taxon>
        <taxon>Euglenozoa</taxon>
        <taxon>Kinetoplastea</taxon>
        <taxon>Metakinetoplastina</taxon>
        <taxon>Neobodonida</taxon>
        <taxon>Neobodo</taxon>
    </lineage>
</organism>
<sequence length="471" mass="53126">MRRTAVRAKFRLKDDLMYVHEAGHTASTGFSPPYQRWQWKQNELFRSVFEDQTSHLRKVYAKQYYEAYISNADEYISKYNVTKAATLASWEAEMEAQEAKRREDFQRHEGRKMLRNKHLDLLREKRERQFFHWYERASERLQYADETFKFVTRENIDAHLDAELDKYVVGDTPEETRAKHFPLNFIGQMPYLEDGDLNVVAAPNARAAGNYNDWAKGRPAGSQPIGVFEPTPLEGAASADVASEAPISGAVRSLDDVEAEVASRAVDDMLAEEERGATPTVETIDPIADGDEAERKGAIRASIERAQHDLPDANWVDRRPDTTVTDRSPTIAETKSAVADRKRRAAASAKKRQRRERGGSRAQQRIEAQQQKNLESLGISKPGDAAGAASAIDETDPTAVDSKAARRAEARRRREEMRRIDDSKLAEAQNYAVSKGQRAVSQALKDRDETGAQKEGQGPKGGSRKPRDEDF</sequence>
<protein>
    <submittedName>
        <fullName evidence="2">Uncharacterized protein</fullName>
    </submittedName>
</protein>
<evidence type="ECO:0000313" key="2">
    <source>
        <dbReference type="EMBL" id="CAD9091010.1"/>
    </source>
</evidence>